<dbReference type="STRING" id="660518.SAMN05216218_102304"/>
<name>A0A1G7H2P2_9EURY</name>
<dbReference type="AlphaFoldDB" id="A0A1G7H2P2"/>
<evidence type="ECO:0000313" key="6">
    <source>
        <dbReference type="Proteomes" id="UP000199076"/>
    </source>
</evidence>
<keyword evidence="5" id="KW-0346">Stress response</keyword>
<dbReference type="Proteomes" id="UP000199076">
    <property type="component" value="Unassembled WGS sequence"/>
</dbReference>
<reference evidence="6" key="1">
    <citation type="submission" date="2016-10" db="EMBL/GenBank/DDBJ databases">
        <authorList>
            <person name="Varghese N."/>
            <person name="Submissions S."/>
        </authorList>
    </citation>
    <scope>NUCLEOTIDE SEQUENCE [LARGE SCALE GENOMIC DNA]</scope>
    <source>
        <strain evidence="6">IBRC-M 10760</strain>
    </source>
</reference>
<dbReference type="InterPro" id="IPR008978">
    <property type="entry name" value="HSP20-like_chaperone"/>
</dbReference>
<dbReference type="OrthoDB" id="198277at2157"/>
<organism evidence="5 6">
    <name type="scientific">Halorientalis regularis</name>
    <dbReference type="NCBI Taxonomy" id="660518"/>
    <lineage>
        <taxon>Archaea</taxon>
        <taxon>Methanobacteriati</taxon>
        <taxon>Methanobacteriota</taxon>
        <taxon>Stenosarchaea group</taxon>
        <taxon>Halobacteria</taxon>
        <taxon>Halobacteriales</taxon>
        <taxon>Haloarculaceae</taxon>
        <taxon>Halorientalis</taxon>
    </lineage>
</organism>
<feature type="domain" description="SHSP" evidence="4">
    <location>
        <begin position="26"/>
        <end position="141"/>
    </location>
</feature>
<dbReference type="InterPro" id="IPR031107">
    <property type="entry name" value="Small_HSP"/>
</dbReference>
<dbReference type="SUPFAM" id="SSF49764">
    <property type="entry name" value="HSP20-like chaperones"/>
    <property type="match status" value="1"/>
</dbReference>
<keyword evidence="6" id="KW-1185">Reference proteome</keyword>
<dbReference type="EMBL" id="FNBK01000002">
    <property type="protein sequence ID" value="SDE94702.1"/>
    <property type="molecule type" value="Genomic_DNA"/>
</dbReference>
<dbReference type="InterPro" id="IPR002068">
    <property type="entry name" value="A-crystallin/Hsp20_dom"/>
</dbReference>
<evidence type="ECO:0000259" key="4">
    <source>
        <dbReference type="PROSITE" id="PS01031"/>
    </source>
</evidence>
<evidence type="ECO:0000256" key="3">
    <source>
        <dbReference type="SAM" id="MobiDB-lite"/>
    </source>
</evidence>
<protein>
    <submittedName>
        <fullName evidence="5">Heat shock protein Hsp20</fullName>
    </submittedName>
</protein>
<dbReference type="RefSeq" id="WP_092688317.1">
    <property type="nucleotide sequence ID" value="NZ_FNBK01000002.1"/>
</dbReference>
<accession>A0A1G7H2P2</accession>
<dbReference type="CDD" id="cd06464">
    <property type="entry name" value="ACD_sHsps-like"/>
    <property type="match status" value="1"/>
</dbReference>
<evidence type="ECO:0000256" key="2">
    <source>
        <dbReference type="RuleBase" id="RU003616"/>
    </source>
</evidence>
<dbReference type="Gene3D" id="2.60.40.790">
    <property type="match status" value="1"/>
</dbReference>
<feature type="compositionally biased region" description="Basic residues" evidence="3">
    <location>
        <begin position="89"/>
        <end position="99"/>
    </location>
</feature>
<sequence>MDRQNPFEEIDRLFDRISSEFSELPAAGPGGSVAVDVADTGEAFEVTADVPGYTSDDIDVTLPDPRTVRIAAGSETTSETEDEDDDHRYLRRERTRRSTSRTVALPHRVRKGDAEASYDSGVLSITLPKQEASEGTDIPVN</sequence>
<comment type="similarity">
    <text evidence="1 2">Belongs to the small heat shock protein (HSP20) family.</text>
</comment>
<dbReference type="PROSITE" id="PS01031">
    <property type="entry name" value="SHSP"/>
    <property type="match status" value="1"/>
</dbReference>
<dbReference type="Pfam" id="PF00011">
    <property type="entry name" value="HSP20"/>
    <property type="match status" value="1"/>
</dbReference>
<evidence type="ECO:0000313" key="5">
    <source>
        <dbReference type="EMBL" id="SDE94702.1"/>
    </source>
</evidence>
<evidence type="ECO:0000256" key="1">
    <source>
        <dbReference type="PROSITE-ProRule" id="PRU00285"/>
    </source>
</evidence>
<dbReference type="PANTHER" id="PTHR11527">
    <property type="entry name" value="HEAT-SHOCK PROTEIN 20 FAMILY MEMBER"/>
    <property type="match status" value="1"/>
</dbReference>
<feature type="region of interest" description="Disordered" evidence="3">
    <location>
        <begin position="70"/>
        <end position="141"/>
    </location>
</feature>
<gene>
    <name evidence="5" type="ORF">SAMN05216218_102304</name>
</gene>
<proteinExistence type="inferred from homology"/>